<dbReference type="AlphaFoldDB" id="A0AAV7MGL4"/>
<dbReference type="Proteomes" id="UP001066276">
    <property type="component" value="Chromosome 10"/>
</dbReference>
<evidence type="ECO:0000313" key="3">
    <source>
        <dbReference type="Proteomes" id="UP001066276"/>
    </source>
</evidence>
<feature type="region of interest" description="Disordered" evidence="1">
    <location>
        <begin position="1"/>
        <end position="35"/>
    </location>
</feature>
<organism evidence="2 3">
    <name type="scientific">Pleurodeles waltl</name>
    <name type="common">Iberian ribbed newt</name>
    <dbReference type="NCBI Taxonomy" id="8319"/>
    <lineage>
        <taxon>Eukaryota</taxon>
        <taxon>Metazoa</taxon>
        <taxon>Chordata</taxon>
        <taxon>Craniata</taxon>
        <taxon>Vertebrata</taxon>
        <taxon>Euteleostomi</taxon>
        <taxon>Amphibia</taxon>
        <taxon>Batrachia</taxon>
        <taxon>Caudata</taxon>
        <taxon>Salamandroidea</taxon>
        <taxon>Salamandridae</taxon>
        <taxon>Pleurodelinae</taxon>
        <taxon>Pleurodeles</taxon>
    </lineage>
</organism>
<comment type="caution">
    <text evidence="2">The sequence shown here is derived from an EMBL/GenBank/DDBJ whole genome shotgun (WGS) entry which is preliminary data.</text>
</comment>
<evidence type="ECO:0000256" key="1">
    <source>
        <dbReference type="SAM" id="MobiDB-lite"/>
    </source>
</evidence>
<feature type="region of interest" description="Disordered" evidence="1">
    <location>
        <begin position="264"/>
        <end position="286"/>
    </location>
</feature>
<evidence type="ECO:0000313" key="2">
    <source>
        <dbReference type="EMBL" id="KAJ1102269.1"/>
    </source>
</evidence>
<evidence type="ECO:0008006" key="4">
    <source>
        <dbReference type="Google" id="ProtNLM"/>
    </source>
</evidence>
<sequence>MGFSPEGSASGDQCRSPETRPTLLPPRDPEHGTPLVAAMTNDLFPVLEDLDSCNDLSRSTLGSHLDTHSVVAATISNPEEELDLEAPNYDPPEPLLCSEVLDECDAMSDTSLCPEIPEEGPMEPSSAPKPQGPEGCAAVSSSCLCPEVPEKCPSMPDSAPCLEVPEECPTMPDSTLCSELPQEHPTMPDSASCSEVPEKGSTIDEPLLCPGAPAGNTIKQDLPLQAGGGALNNLPCQVVAPIRPTTLDLSQSLRKHVEEAKTLGPRTNSDHSEVNENGVESCPEAPQITEEKRALEGELHKCIEDFHKIRIPKAFPNKKRHWQTELLKKYHL</sequence>
<gene>
    <name evidence="2" type="ORF">NDU88_007321</name>
</gene>
<accession>A0AAV7MGL4</accession>
<dbReference type="EMBL" id="JANPWB010000014">
    <property type="protein sequence ID" value="KAJ1102269.1"/>
    <property type="molecule type" value="Genomic_DNA"/>
</dbReference>
<reference evidence="2" key="1">
    <citation type="journal article" date="2022" name="bioRxiv">
        <title>Sequencing and chromosome-scale assembly of the giantPleurodeles waltlgenome.</title>
        <authorList>
            <person name="Brown T."/>
            <person name="Elewa A."/>
            <person name="Iarovenko S."/>
            <person name="Subramanian E."/>
            <person name="Araus A.J."/>
            <person name="Petzold A."/>
            <person name="Susuki M."/>
            <person name="Suzuki K.-i.T."/>
            <person name="Hayashi T."/>
            <person name="Toyoda A."/>
            <person name="Oliveira C."/>
            <person name="Osipova E."/>
            <person name="Leigh N.D."/>
            <person name="Simon A."/>
            <person name="Yun M.H."/>
        </authorList>
    </citation>
    <scope>NUCLEOTIDE SEQUENCE</scope>
    <source>
        <strain evidence="2">20211129_DDA</strain>
        <tissue evidence="2">Liver</tissue>
    </source>
</reference>
<name>A0AAV7MGL4_PLEWA</name>
<keyword evidence="3" id="KW-1185">Reference proteome</keyword>
<proteinExistence type="predicted"/>
<protein>
    <recommendedName>
        <fullName evidence="4">BTB/POZ domain-containing protein KCTD8</fullName>
    </recommendedName>
</protein>